<reference evidence="3" key="3">
    <citation type="submission" date="2017-12" db="EMBL/GenBank/DDBJ databases">
        <title>Genome sequence of the Bar-tailed Godwit (Limosa lapponica baueri).</title>
        <authorList>
            <person name="Lima N.C.B."/>
            <person name="Parody-Merino A.M."/>
            <person name="Battley P.F."/>
            <person name="Fidler A.E."/>
            <person name="Prosdocimi F."/>
        </authorList>
    </citation>
    <scope>NUCLEOTIDE SEQUENCE [LARGE SCALE GENOMIC DNA]</scope>
    <source>
        <strain evidence="1">BTGAFAM01</strain>
        <tissue evidence="1">Blood</tissue>
    </source>
</reference>
<dbReference type="EMBL" id="KZ508027">
    <property type="protein sequence ID" value="PKU35816.1"/>
    <property type="molecule type" value="Genomic_DNA"/>
</dbReference>
<protein>
    <recommendedName>
        <fullName evidence="4">Rna-directed dna polymerase from mobile element jockey-like</fullName>
    </recommendedName>
</protein>
<evidence type="ECO:0000313" key="1">
    <source>
        <dbReference type="EMBL" id="PKU35816.1"/>
    </source>
</evidence>
<reference evidence="2" key="4">
    <citation type="submission" date="2018-01" db="EMBL/GenBank/DDBJ databases">
        <title>Genome sequence of the Bar-tailed Godwit (Limosa lapponica baueri).</title>
        <authorList>
            <person name="Lima N.C.B."/>
            <person name="Parody-Merino A.M."/>
            <person name="Battley P.F."/>
            <person name="Fidler A.E."/>
            <person name="Prosdocimi F."/>
        </authorList>
    </citation>
    <scope>NUCLEOTIDE SEQUENCE</scope>
    <source>
        <strain evidence="2">BTGAFAM01</strain>
        <tissue evidence="2">Blood</tissue>
    </source>
</reference>
<name>A0A2I0U2A4_LIMLA</name>
<keyword evidence="3" id="KW-1185">Reference proteome</keyword>
<dbReference type="OrthoDB" id="416454at2759"/>
<dbReference type="PANTHER" id="PTHR33332">
    <property type="entry name" value="REVERSE TRANSCRIPTASE DOMAIN-CONTAINING PROTEIN"/>
    <property type="match status" value="1"/>
</dbReference>
<evidence type="ECO:0000313" key="2">
    <source>
        <dbReference type="EMBL" id="PKU40204.1"/>
    </source>
</evidence>
<sequence length="155" mass="17984">MDSGVECILSKFANDTELYSVVDTLEGRDAIQKDLERLERWVHANLMKFNKVKCKVLHLGHGNYKHKYRMGGEWIERSPEEKDPRVLVDKKLNMSRQCVLAAQKANCILGCIKRSMASRSQVVILPLYFALMRPHLQYCIHLCGPQHERDMDLLE</sequence>
<accession>A0A2I0U2A4</accession>
<evidence type="ECO:0000313" key="3">
    <source>
        <dbReference type="Proteomes" id="UP000233556"/>
    </source>
</evidence>
<organism evidence="2 3">
    <name type="scientific">Limosa lapponica baueri</name>
    <dbReference type="NCBI Taxonomy" id="1758121"/>
    <lineage>
        <taxon>Eukaryota</taxon>
        <taxon>Metazoa</taxon>
        <taxon>Chordata</taxon>
        <taxon>Craniata</taxon>
        <taxon>Vertebrata</taxon>
        <taxon>Euteleostomi</taxon>
        <taxon>Archelosauria</taxon>
        <taxon>Archosauria</taxon>
        <taxon>Dinosauria</taxon>
        <taxon>Saurischia</taxon>
        <taxon>Theropoda</taxon>
        <taxon>Coelurosauria</taxon>
        <taxon>Aves</taxon>
        <taxon>Neognathae</taxon>
        <taxon>Neoaves</taxon>
        <taxon>Charadriiformes</taxon>
        <taxon>Scolopacidae</taxon>
        <taxon>Limosa</taxon>
    </lineage>
</organism>
<dbReference type="Proteomes" id="UP000233556">
    <property type="component" value="Unassembled WGS sequence"/>
</dbReference>
<reference evidence="2" key="1">
    <citation type="submission" date="2017-11" db="EMBL/GenBank/DDBJ databases">
        <authorList>
            <person name="Han C.G."/>
        </authorList>
    </citation>
    <scope>NUCLEOTIDE SEQUENCE [LARGE SCALE GENOMIC DNA]</scope>
    <source>
        <strain evidence="2">BTGAFAM01</strain>
        <tissue evidence="2">Blood</tissue>
    </source>
</reference>
<dbReference type="AlphaFoldDB" id="A0A2I0U2A4"/>
<proteinExistence type="predicted"/>
<dbReference type="EMBL" id="KZ506318">
    <property type="protein sequence ID" value="PKU40204.1"/>
    <property type="molecule type" value="Genomic_DNA"/>
</dbReference>
<evidence type="ECO:0008006" key="4">
    <source>
        <dbReference type="Google" id="ProtNLM"/>
    </source>
</evidence>
<gene>
    <name evidence="1" type="ORF">llap_13880</name>
    <name evidence="2" type="ORF">llap_9498</name>
</gene>
<reference evidence="3" key="2">
    <citation type="submission" date="2017-11" db="EMBL/GenBank/DDBJ databases">
        <authorList>
            <person name="Lima N.C."/>
            <person name="Parody-Merino A.M."/>
            <person name="Battley P.F."/>
            <person name="Fidler A.E."/>
            <person name="Prosdocimi F."/>
        </authorList>
    </citation>
    <scope>NUCLEOTIDE SEQUENCE [LARGE SCALE GENOMIC DNA]</scope>
</reference>